<feature type="domain" description="RING-type" evidence="8">
    <location>
        <begin position="5"/>
        <end position="68"/>
    </location>
</feature>
<keyword evidence="3" id="KW-0677">Repeat</keyword>
<organism evidence="9 10">
    <name type="scientific">Ceratodon purpureus</name>
    <name type="common">Fire moss</name>
    <name type="synonym">Dicranum purpureum</name>
    <dbReference type="NCBI Taxonomy" id="3225"/>
    <lineage>
        <taxon>Eukaryota</taxon>
        <taxon>Viridiplantae</taxon>
        <taxon>Streptophyta</taxon>
        <taxon>Embryophyta</taxon>
        <taxon>Bryophyta</taxon>
        <taxon>Bryophytina</taxon>
        <taxon>Bryopsida</taxon>
        <taxon>Dicranidae</taxon>
        <taxon>Pseudoditrichales</taxon>
        <taxon>Ditrichaceae</taxon>
        <taxon>Ceratodon</taxon>
    </lineage>
</organism>
<dbReference type="PRINTS" id="PR00320">
    <property type="entry name" value="GPROTEINBRPT"/>
</dbReference>
<evidence type="ECO:0000259" key="8">
    <source>
        <dbReference type="PROSITE" id="PS50089"/>
    </source>
</evidence>
<dbReference type="InterPro" id="IPR017907">
    <property type="entry name" value="Znf_RING_CS"/>
</dbReference>
<comment type="caution">
    <text evidence="9">The sequence shown here is derived from an EMBL/GenBank/DDBJ whole genome shotgun (WGS) entry which is preliminary data.</text>
</comment>
<keyword evidence="4 6" id="KW-0863">Zinc-finger</keyword>
<evidence type="ECO:0000256" key="5">
    <source>
        <dbReference type="ARBA" id="ARBA00022833"/>
    </source>
</evidence>
<evidence type="ECO:0000313" key="10">
    <source>
        <dbReference type="Proteomes" id="UP000822688"/>
    </source>
</evidence>
<dbReference type="InterPro" id="IPR001680">
    <property type="entry name" value="WD40_rpt"/>
</dbReference>
<dbReference type="SMART" id="SM00184">
    <property type="entry name" value="RING"/>
    <property type="match status" value="1"/>
</dbReference>
<protein>
    <recommendedName>
        <fullName evidence="8">RING-type domain-containing protein</fullName>
    </recommendedName>
</protein>
<dbReference type="InterPro" id="IPR027370">
    <property type="entry name" value="Znf-RING_euk"/>
</dbReference>
<dbReference type="SUPFAM" id="SSF57850">
    <property type="entry name" value="RING/U-box"/>
    <property type="match status" value="1"/>
</dbReference>
<dbReference type="PROSITE" id="PS50082">
    <property type="entry name" value="WD_REPEATS_2"/>
    <property type="match status" value="4"/>
</dbReference>
<accession>A0A8T0IWD4</accession>
<dbReference type="GO" id="GO:0008270">
    <property type="term" value="F:zinc ion binding"/>
    <property type="evidence" value="ECO:0007669"/>
    <property type="project" value="UniProtKB-KW"/>
</dbReference>
<dbReference type="Pfam" id="PF25048">
    <property type="entry name" value="Beta-prop_TEP1_C"/>
    <property type="match status" value="1"/>
</dbReference>
<evidence type="ECO:0000256" key="7">
    <source>
        <dbReference type="PROSITE-ProRule" id="PRU00221"/>
    </source>
</evidence>
<keyword evidence="5" id="KW-0862">Zinc</keyword>
<dbReference type="InterPro" id="IPR001841">
    <property type="entry name" value="Znf_RING"/>
</dbReference>
<dbReference type="InterPro" id="IPR020472">
    <property type="entry name" value="WD40_PAC1"/>
</dbReference>
<dbReference type="PROSITE" id="PS00518">
    <property type="entry name" value="ZF_RING_1"/>
    <property type="match status" value="1"/>
</dbReference>
<dbReference type="PROSITE" id="PS50294">
    <property type="entry name" value="WD_REPEATS_REGION"/>
    <property type="match status" value="1"/>
</dbReference>
<dbReference type="Gene3D" id="3.30.40.10">
    <property type="entry name" value="Zinc/RING finger domain, C3HC4 (zinc finger)"/>
    <property type="match status" value="1"/>
</dbReference>
<dbReference type="InterPro" id="IPR036322">
    <property type="entry name" value="WD40_repeat_dom_sf"/>
</dbReference>
<keyword evidence="1 7" id="KW-0853">WD repeat</keyword>
<evidence type="ECO:0000313" key="9">
    <source>
        <dbReference type="EMBL" id="KAG0586663.1"/>
    </source>
</evidence>
<dbReference type="AlphaFoldDB" id="A0A8T0IWD4"/>
<dbReference type="Pfam" id="PF13445">
    <property type="entry name" value="zf-RING_UBOX"/>
    <property type="match status" value="1"/>
</dbReference>
<dbReference type="InterPro" id="IPR013083">
    <property type="entry name" value="Znf_RING/FYVE/PHD"/>
</dbReference>
<dbReference type="CDD" id="cd00200">
    <property type="entry name" value="WD40"/>
    <property type="match status" value="1"/>
</dbReference>
<evidence type="ECO:0000256" key="2">
    <source>
        <dbReference type="ARBA" id="ARBA00022723"/>
    </source>
</evidence>
<dbReference type="InterPro" id="IPR015943">
    <property type="entry name" value="WD40/YVTN_repeat-like_dom_sf"/>
</dbReference>
<dbReference type="InterPro" id="IPR011009">
    <property type="entry name" value="Kinase-like_dom_sf"/>
</dbReference>
<evidence type="ECO:0000256" key="1">
    <source>
        <dbReference type="ARBA" id="ARBA00022574"/>
    </source>
</evidence>
<evidence type="ECO:0000256" key="4">
    <source>
        <dbReference type="ARBA" id="ARBA00022771"/>
    </source>
</evidence>
<dbReference type="InterPro" id="IPR056828">
    <property type="entry name" value="Beta-prop_TEP1_C"/>
</dbReference>
<evidence type="ECO:0000256" key="3">
    <source>
        <dbReference type="ARBA" id="ARBA00022737"/>
    </source>
</evidence>
<feature type="repeat" description="WD" evidence="7">
    <location>
        <begin position="681"/>
        <end position="710"/>
    </location>
</feature>
<dbReference type="SMART" id="SM00320">
    <property type="entry name" value="WD40"/>
    <property type="match status" value="6"/>
</dbReference>
<dbReference type="SUPFAM" id="SSF50978">
    <property type="entry name" value="WD40 repeat-like"/>
    <property type="match status" value="1"/>
</dbReference>
<proteinExistence type="predicted"/>
<evidence type="ECO:0000256" key="6">
    <source>
        <dbReference type="PROSITE-ProRule" id="PRU00175"/>
    </source>
</evidence>
<dbReference type="Gene3D" id="1.10.510.10">
    <property type="entry name" value="Transferase(Phosphotransferase) domain 1"/>
    <property type="match status" value="1"/>
</dbReference>
<dbReference type="EMBL" id="CM026422">
    <property type="protein sequence ID" value="KAG0586663.1"/>
    <property type="molecule type" value="Genomic_DNA"/>
</dbReference>
<dbReference type="PANTHER" id="PTHR44489:SF11">
    <property type="entry name" value="WD REPEAT DOMAIN 86"/>
    <property type="match status" value="1"/>
</dbReference>
<gene>
    <name evidence="9" type="ORF">KC19_2G107300</name>
</gene>
<feature type="repeat" description="WD" evidence="7">
    <location>
        <begin position="551"/>
        <end position="590"/>
    </location>
</feature>
<dbReference type="PANTHER" id="PTHR44489">
    <property type="match status" value="1"/>
</dbReference>
<dbReference type="PROSITE" id="PS50089">
    <property type="entry name" value="ZF_RING_2"/>
    <property type="match status" value="1"/>
</dbReference>
<sequence>MEAECVVCLQLYDEEDHTPRVLSCGHSVCQSCVAELRSHWGAGKADDGGGGSGAGRAVSGLVRCPECKQHTKIPLGGLLELPKNIELMRLVQGTPKPRILSGIRDLGGEELNKGEGDATTPWLLSEFVYGEPVIWVLPESAIEMEEGIVGGFRLGELAKQSVTLEFLAKFEERLKYKERVRLGWDSLPLEVRGKLMRLIAVSCRCRYFAEVVGLWVSGEGELFLVSKVWVEGIRQARSLFCPGVDSDERSEGNSCGSSKEDVVGRVSVRTLIRLGLELCEMVMEIHGAGVLVCILGMDSFVLDRYGHLRLHVGSSMFWRQFVGDGSSCSKLKFISSVGVGVVDLEEIDLASNSNAQARGSSYEWLSPEVLEITKISEEEDKAARGSSAGASSSCGDAVEAGKTGVTEKADVWFLGYVLLQLLSQREILEQNKRLKECLLNCMASVPTNRPRVVDIWWELKDLLEDQALGMPSQFVEDFSKEILGLEIRESGRMMEKPPAENFRIDPETASEERDDVFQDPQTLTVDDTTDGASLSKALIDVEQCSGEAKTLGGHMDTVSCLSVCGNYLISASFDKTLRVWSLNDYRLVQTFKGHEQRITAVAVHEASELCVSGDYAGHVYAWNIASMDNSVPVATWQEHQDWRYSGVASLAISSDELLYSGSGDRTIKAWSTLGFKHVATMEGHKGVVSVLMVEGQILFSGSWDGTIRLWWRPDHSPLANFGGGASVPMGGIRALVKCPASGLIFSGHDSGVIQIWNEEECVGTLKAHTGVVSALAFDQDWLYSSSWDGFVKAWPLEDVLSGTSNPVERKCSQAAVTALCCSAQDKLFVGAKQEIQVYGVH</sequence>
<reference evidence="9" key="1">
    <citation type="submission" date="2020-06" db="EMBL/GenBank/DDBJ databases">
        <title>WGS assembly of Ceratodon purpureus strain R40.</title>
        <authorList>
            <person name="Carey S.B."/>
            <person name="Jenkins J."/>
            <person name="Shu S."/>
            <person name="Lovell J.T."/>
            <person name="Sreedasyam A."/>
            <person name="Maumus F."/>
            <person name="Tiley G.P."/>
            <person name="Fernandez-Pozo N."/>
            <person name="Barry K."/>
            <person name="Chen C."/>
            <person name="Wang M."/>
            <person name="Lipzen A."/>
            <person name="Daum C."/>
            <person name="Saski C.A."/>
            <person name="Payton A.C."/>
            <person name="Mcbreen J.C."/>
            <person name="Conrad R.E."/>
            <person name="Kollar L.M."/>
            <person name="Olsson S."/>
            <person name="Huttunen S."/>
            <person name="Landis J.B."/>
            <person name="Wickett N.J."/>
            <person name="Johnson M.G."/>
            <person name="Rensing S.A."/>
            <person name="Grimwood J."/>
            <person name="Schmutz J."/>
            <person name="Mcdaniel S.F."/>
        </authorList>
    </citation>
    <scope>NUCLEOTIDE SEQUENCE</scope>
    <source>
        <strain evidence="9">R40</strain>
    </source>
</reference>
<name>A0A8T0IWD4_CERPU</name>
<dbReference type="Pfam" id="PF00400">
    <property type="entry name" value="WD40"/>
    <property type="match status" value="3"/>
</dbReference>
<dbReference type="SUPFAM" id="SSF56112">
    <property type="entry name" value="Protein kinase-like (PK-like)"/>
    <property type="match status" value="1"/>
</dbReference>
<keyword evidence="2" id="KW-0479">Metal-binding</keyword>
<feature type="repeat" description="WD" evidence="7">
    <location>
        <begin position="765"/>
        <end position="797"/>
    </location>
</feature>
<dbReference type="Gene3D" id="2.130.10.10">
    <property type="entry name" value="YVTN repeat-like/Quinoprotein amine dehydrogenase"/>
    <property type="match status" value="2"/>
</dbReference>
<dbReference type="InterPro" id="IPR044715">
    <property type="entry name" value="WDR86-like"/>
</dbReference>
<dbReference type="Proteomes" id="UP000822688">
    <property type="component" value="Chromosome 2"/>
</dbReference>
<feature type="repeat" description="WD" evidence="7">
    <location>
        <begin position="591"/>
        <end position="632"/>
    </location>
</feature>
<keyword evidence="10" id="KW-1185">Reference proteome</keyword>